<sequence>MAILNDGVNGGFTGKVGSVIGYQLNGKWVIKGLPKSSKKNKKGTADQNKCRSKFTLMQHFLAATLGFVRVGFHLEAKAKRMSAHNAAKSYNMLHAFNQNNQIDYSKIRLSHGNLLGAEEPQVLAEEHGLRFTWNKQQLSNHQSAYDQVMLLAFNEESNMTYYMLSGAKRKTETEMLEINEHEKGKTFHTWISFIADDRENISNSVYAGSIIY</sequence>
<dbReference type="Proteomes" id="UP000253961">
    <property type="component" value="Unassembled WGS sequence"/>
</dbReference>
<proteinExistence type="predicted"/>
<reference evidence="1 2" key="1">
    <citation type="submission" date="2018-07" db="EMBL/GenBank/DDBJ databases">
        <title>Pedobacter sp. nov., isolated from soil.</title>
        <authorList>
            <person name="Zhou L.Y."/>
            <person name="Du Z.J."/>
        </authorList>
    </citation>
    <scope>NUCLEOTIDE SEQUENCE [LARGE SCALE GENOMIC DNA]</scope>
    <source>
        <strain evidence="1 2">JDX94</strain>
    </source>
</reference>
<dbReference type="RefSeq" id="WP_115404892.1">
    <property type="nucleotide sequence ID" value="NZ_QPKV01000015.1"/>
</dbReference>
<accession>A0A369PNR0</accession>
<protein>
    <submittedName>
        <fullName evidence="1">Uncharacterized protein</fullName>
    </submittedName>
</protein>
<comment type="caution">
    <text evidence="1">The sequence shown here is derived from an EMBL/GenBank/DDBJ whole genome shotgun (WGS) entry which is preliminary data.</text>
</comment>
<evidence type="ECO:0000313" key="2">
    <source>
        <dbReference type="Proteomes" id="UP000253961"/>
    </source>
</evidence>
<dbReference type="InterPro" id="IPR046233">
    <property type="entry name" value="DUF6266"/>
</dbReference>
<evidence type="ECO:0000313" key="1">
    <source>
        <dbReference type="EMBL" id="RDC54233.1"/>
    </source>
</evidence>
<gene>
    <name evidence="1" type="ORF">DU508_22350</name>
</gene>
<organism evidence="1 2">
    <name type="scientific">Pedobacter chinensis</name>
    <dbReference type="NCBI Taxonomy" id="2282421"/>
    <lineage>
        <taxon>Bacteria</taxon>
        <taxon>Pseudomonadati</taxon>
        <taxon>Bacteroidota</taxon>
        <taxon>Sphingobacteriia</taxon>
        <taxon>Sphingobacteriales</taxon>
        <taxon>Sphingobacteriaceae</taxon>
        <taxon>Pedobacter</taxon>
    </lineage>
</organism>
<dbReference type="EMBL" id="QPKV01000015">
    <property type="protein sequence ID" value="RDC54233.1"/>
    <property type="molecule type" value="Genomic_DNA"/>
</dbReference>
<dbReference type="OrthoDB" id="648163at2"/>
<name>A0A369PNR0_9SPHI</name>
<keyword evidence="2" id="KW-1185">Reference proteome</keyword>
<dbReference type="Pfam" id="PF19781">
    <property type="entry name" value="DUF6266"/>
    <property type="match status" value="1"/>
</dbReference>
<dbReference type="AlphaFoldDB" id="A0A369PNR0"/>